<sequence>MTRLTKYLIIIPALILTAMSAGCSHSDSFTISGDIKELADRPVKLVVYNSDSVKTLSATAAAGRFTIKGTSADYAIAVLSSMSSGPSVRFLVRNGDKLTLEGPTIDSLTISGSDPNEQIAGFLASNPGLFDGIYPSSPSPSMSSISPRAANKAIADYVDKEGTTVAAAFLIAAYYDPTIDPAASTALINRFTTTDETRSLLASISEAVKNELNTAKTARVHSFNLPAAGDSTVRFSPSTQSYTLLAFTTADTGAKRQKITSRLRELSDSCPRRKLRVIEMSMCGDSATWRSVIKRDTLVNWPRILLPGGPAALQVRHLNIGQLPYYILADSTGRQIYRGSVLAAAADSIDRRLK</sequence>
<gene>
    <name evidence="3" type="ORF">K8V47_01630</name>
</gene>
<organism evidence="3 4">
    <name type="scientific">Candidatus Amulumruptor caecigallinarius</name>
    <dbReference type="NCBI Taxonomy" id="2109911"/>
    <lineage>
        <taxon>Bacteria</taxon>
        <taxon>Pseudomonadati</taxon>
        <taxon>Bacteroidota</taxon>
        <taxon>Bacteroidia</taxon>
        <taxon>Bacteroidales</taxon>
        <taxon>Muribaculaceae</taxon>
        <taxon>Candidatus Amulumruptor</taxon>
    </lineage>
</organism>
<proteinExistence type="predicted"/>
<name>A0A921E6Y4_9BACT</name>
<comment type="caution">
    <text evidence="3">The sequence shown here is derived from an EMBL/GenBank/DDBJ whole genome shotgun (WGS) entry which is preliminary data.</text>
</comment>
<dbReference type="Pfam" id="PF14289">
    <property type="entry name" value="DUF4369"/>
    <property type="match status" value="1"/>
</dbReference>
<evidence type="ECO:0000259" key="2">
    <source>
        <dbReference type="Pfam" id="PF14289"/>
    </source>
</evidence>
<reference evidence="3" key="1">
    <citation type="journal article" date="2021" name="PeerJ">
        <title>Extensive microbial diversity within the chicken gut microbiome revealed by metagenomics and culture.</title>
        <authorList>
            <person name="Gilroy R."/>
            <person name="Ravi A."/>
            <person name="Getino M."/>
            <person name="Pursley I."/>
            <person name="Horton D.L."/>
            <person name="Alikhan N.F."/>
            <person name="Baker D."/>
            <person name="Gharbi K."/>
            <person name="Hall N."/>
            <person name="Watson M."/>
            <person name="Adriaenssens E.M."/>
            <person name="Foster-Nyarko E."/>
            <person name="Jarju S."/>
            <person name="Secka A."/>
            <person name="Antonio M."/>
            <person name="Oren A."/>
            <person name="Chaudhuri R.R."/>
            <person name="La Ragione R."/>
            <person name="Hildebrand F."/>
            <person name="Pallen M.J."/>
        </authorList>
    </citation>
    <scope>NUCLEOTIDE SEQUENCE</scope>
    <source>
        <strain evidence="3">4100</strain>
    </source>
</reference>
<dbReference type="AlphaFoldDB" id="A0A921E6Y4"/>
<dbReference type="Gene3D" id="3.40.30.10">
    <property type="entry name" value="Glutaredoxin"/>
    <property type="match status" value="1"/>
</dbReference>
<feature type="domain" description="DUF4369" evidence="2">
    <location>
        <begin position="29"/>
        <end position="117"/>
    </location>
</feature>
<feature type="signal peptide" evidence="1">
    <location>
        <begin position="1"/>
        <end position="23"/>
    </location>
</feature>
<reference evidence="3" key="2">
    <citation type="submission" date="2021-09" db="EMBL/GenBank/DDBJ databases">
        <authorList>
            <person name="Gilroy R."/>
        </authorList>
    </citation>
    <scope>NUCLEOTIDE SEQUENCE</scope>
    <source>
        <strain evidence="3">4100</strain>
    </source>
</reference>
<evidence type="ECO:0000313" key="3">
    <source>
        <dbReference type="EMBL" id="HJE38453.1"/>
    </source>
</evidence>
<dbReference type="InterPro" id="IPR025380">
    <property type="entry name" value="DUF4369"/>
</dbReference>
<keyword evidence="1" id="KW-0732">Signal</keyword>
<protein>
    <submittedName>
        <fullName evidence="3">DUF4369 domain-containing protein</fullName>
    </submittedName>
</protein>
<evidence type="ECO:0000313" key="4">
    <source>
        <dbReference type="Proteomes" id="UP000711407"/>
    </source>
</evidence>
<accession>A0A921E6Y4</accession>
<dbReference type="EMBL" id="DYXT01000015">
    <property type="protein sequence ID" value="HJE38453.1"/>
    <property type="molecule type" value="Genomic_DNA"/>
</dbReference>
<feature type="chain" id="PRO_5037434083" evidence="1">
    <location>
        <begin position="24"/>
        <end position="354"/>
    </location>
</feature>
<dbReference type="Proteomes" id="UP000711407">
    <property type="component" value="Unassembled WGS sequence"/>
</dbReference>
<dbReference type="PROSITE" id="PS51257">
    <property type="entry name" value="PROKAR_LIPOPROTEIN"/>
    <property type="match status" value="1"/>
</dbReference>
<evidence type="ECO:0000256" key="1">
    <source>
        <dbReference type="SAM" id="SignalP"/>
    </source>
</evidence>